<reference evidence="3" key="1">
    <citation type="journal article" date="2014" name="Int. J. Syst. Evol. Microbiol.">
        <title>Complete genome sequence of Corynebacterium casei LMG S-19264T (=DSM 44701T), isolated from a smear-ripened cheese.</title>
        <authorList>
            <consortium name="US DOE Joint Genome Institute (JGI-PGF)"/>
            <person name="Walter F."/>
            <person name="Albersmeier A."/>
            <person name="Kalinowski J."/>
            <person name="Ruckert C."/>
        </authorList>
    </citation>
    <scope>NUCLEOTIDE SEQUENCE</scope>
    <source>
        <strain evidence="3">KCTC 12711</strain>
    </source>
</reference>
<dbReference type="GO" id="GO:0004497">
    <property type="term" value="F:monooxygenase activity"/>
    <property type="evidence" value="ECO:0007669"/>
    <property type="project" value="InterPro"/>
</dbReference>
<evidence type="ECO:0000313" key="4">
    <source>
        <dbReference type="Proteomes" id="UP000614811"/>
    </source>
</evidence>
<evidence type="ECO:0000256" key="2">
    <source>
        <dbReference type="PIRSR" id="PIRSR011396-2"/>
    </source>
</evidence>
<accession>A0A918RW12</accession>
<comment type="caution">
    <text evidence="3">The sequence shown here is derived from an EMBL/GenBank/DDBJ whole genome shotgun (WGS) entry which is preliminary data.</text>
</comment>
<dbReference type="Pfam" id="PF04820">
    <property type="entry name" value="Trp_halogenase"/>
    <property type="match status" value="1"/>
</dbReference>
<sequence length="519" mass="58323">MHQTMNKVVIVGGGTAGWLTAGVLAARYQAGEHGVEVVLIESPDVATIGVGEGTWPSMRATLQSIGVSEAAFIRECDASFKQGSCFQGWRNGGDNRYYHPFSLPQGYSELNLAPFWQPQAEQISFADAVSQQSRLCELGLAPKQVSTPEFAFIQNYGYHLDAGKFADFLTRHCVSKLGVTHIRDHVVDVIPDQSGYIQEIKTQQHGELRGDMFVDCTGFSSVLIGQHYQVPMQSIQPYLFNDRALAVQLPYTDPNAPIASATLATAHSGGWIWDIGLPSRRGVGAVYASDFMRDTEAEAALMTYLSKQVGATIAQQLTPRTIKFNPGYRERFWHKNCVAIGLSAGFVEPLEASALVMVEFAAKMLAEQLPANRETMIITAKQFNEKFNYRWQRIVEFLKLHYVLSQRNDSEYWLAHRQTETVPDTLQASLDLWRYQPPWHLDTPYIDELFPAASYQYILYGMGFVTDTETRRIRQHDAMQTKAHQLFRENAQRTQQLASGLPDNRSLIEHIRQSKCATP</sequence>
<feature type="binding site" evidence="2">
    <location>
        <position position="81"/>
    </location>
    <ligand>
        <name>7-chloro-L-tryptophan</name>
        <dbReference type="ChEBI" id="CHEBI:58713"/>
    </ligand>
</feature>
<keyword evidence="2" id="KW-0285">Flavoprotein</keyword>
<dbReference type="PANTHER" id="PTHR43747">
    <property type="entry name" value="FAD-BINDING PROTEIN"/>
    <property type="match status" value="1"/>
</dbReference>
<feature type="binding site" evidence="2">
    <location>
        <position position="342"/>
    </location>
    <ligand>
        <name>FAD</name>
        <dbReference type="ChEBI" id="CHEBI:57692"/>
    </ligand>
</feature>
<reference evidence="3" key="2">
    <citation type="submission" date="2020-09" db="EMBL/GenBank/DDBJ databases">
        <authorList>
            <person name="Sun Q."/>
            <person name="Kim S."/>
        </authorList>
    </citation>
    <scope>NUCLEOTIDE SEQUENCE</scope>
    <source>
        <strain evidence="3">KCTC 12711</strain>
    </source>
</reference>
<dbReference type="PANTHER" id="PTHR43747:SF4">
    <property type="entry name" value="FLAVIN-DEPENDENT TRYPTOPHAN HALOGENASE"/>
    <property type="match status" value="1"/>
</dbReference>
<keyword evidence="4" id="KW-1185">Reference proteome</keyword>
<dbReference type="GO" id="GO:0000166">
    <property type="term" value="F:nucleotide binding"/>
    <property type="evidence" value="ECO:0007669"/>
    <property type="project" value="UniProtKB-KW"/>
</dbReference>
<evidence type="ECO:0000313" key="3">
    <source>
        <dbReference type="EMBL" id="GHA13341.1"/>
    </source>
</evidence>
<dbReference type="SUPFAM" id="SSF51905">
    <property type="entry name" value="FAD/NAD(P)-binding domain"/>
    <property type="match status" value="1"/>
</dbReference>
<dbReference type="InterPro" id="IPR050816">
    <property type="entry name" value="Flavin-dep_Halogenase_NPB"/>
</dbReference>
<dbReference type="Proteomes" id="UP000614811">
    <property type="component" value="Unassembled WGS sequence"/>
</dbReference>
<keyword evidence="2" id="KW-0547">Nucleotide-binding</keyword>
<evidence type="ECO:0000256" key="1">
    <source>
        <dbReference type="PIRSR" id="PIRSR011396-1"/>
    </source>
</evidence>
<dbReference type="PIRSF" id="PIRSF011396">
    <property type="entry name" value="Trp_halogenase"/>
    <property type="match status" value="1"/>
</dbReference>
<organism evidence="3 4">
    <name type="scientific">Arenicella chitinivorans</name>
    <dbReference type="NCBI Taxonomy" id="1329800"/>
    <lineage>
        <taxon>Bacteria</taxon>
        <taxon>Pseudomonadati</taxon>
        <taxon>Pseudomonadota</taxon>
        <taxon>Gammaproteobacteria</taxon>
        <taxon>Arenicellales</taxon>
        <taxon>Arenicellaceae</taxon>
        <taxon>Arenicella</taxon>
    </lineage>
</organism>
<gene>
    <name evidence="3" type="ORF">GCM10008090_23840</name>
</gene>
<dbReference type="Gene3D" id="3.50.50.60">
    <property type="entry name" value="FAD/NAD(P)-binding domain"/>
    <property type="match status" value="1"/>
</dbReference>
<protein>
    <submittedName>
        <fullName evidence="3">Tryptophan halogenase</fullName>
    </submittedName>
</protein>
<dbReference type="AlphaFoldDB" id="A0A918RW12"/>
<dbReference type="InterPro" id="IPR006905">
    <property type="entry name" value="Flavin_halogenase"/>
</dbReference>
<dbReference type="EMBL" id="BMXA01000004">
    <property type="protein sequence ID" value="GHA13341.1"/>
    <property type="molecule type" value="Genomic_DNA"/>
</dbReference>
<dbReference type="InterPro" id="IPR033856">
    <property type="entry name" value="Trp_halogen"/>
</dbReference>
<proteinExistence type="predicted"/>
<feature type="binding site" evidence="2">
    <location>
        <position position="186"/>
    </location>
    <ligand>
        <name>FAD</name>
        <dbReference type="ChEBI" id="CHEBI:57692"/>
    </ligand>
</feature>
<name>A0A918RW12_9GAMM</name>
<feature type="binding site" evidence="2">
    <location>
        <begin position="13"/>
        <end position="16"/>
    </location>
    <ligand>
        <name>FAD</name>
        <dbReference type="ChEBI" id="CHEBI:57692"/>
    </ligand>
</feature>
<feature type="binding site" evidence="2">
    <location>
        <position position="351"/>
    </location>
    <ligand>
        <name>L-tryptophan</name>
        <dbReference type="ChEBI" id="CHEBI:57912"/>
    </ligand>
</feature>
<keyword evidence="2" id="KW-0274">FAD</keyword>
<dbReference type="InterPro" id="IPR036188">
    <property type="entry name" value="FAD/NAD-bd_sf"/>
</dbReference>
<feature type="active site" evidence="1">
    <location>
        <position position="81"/>
    </location>
</feature>